<dbReference type="PANTHER" id="PTHR40943:SF1">
    <property type="entry name" value="CYTOPLASMIC PROTEIN"/>
    <property type="match status" value="1"/>
</dbReference>
<evidence type="ECO:0000259" key="1">
    <source>
        <dbReference type="Pfam" id="PF05899"/>
    </source>
</evidence>
<feature type="domain" description="(S)-ureidoglycine aminohydrolase cupin" evidence="1">
    <location>
        <begin position="42"/>
        <end position="109"/>
    </location>
</feature>
<evidence type="ECO:0000313" key="2">
    <source>
        <dbReference type="EMBL" id="AII08015.1"/>
    </source>
</evidence>
<proteinExistence type="predicted"/>
<gene>
    <name evidence="2" type="ORF">EP51_26655</name>
</gene>
<name>A0A076EPN8_RHOOP</name>
<dbReference type="InterPro" id="IPR011051">
    <property type="entry name" value="RmlC_Cupin_sf"/>
</dbReference>
<dbReference type="AlphaFoldDB" id="A0A076EPN8"/>
<dbReference type="EMBL" id="CP008947">
    <property type="protein sequence ID" value="AII08015.1"/>
    <property type="molecule type" value="Genomic_DNA"/>
</dbReference>
<organism evidence="2 3">
    <name type="scientific">Rhodococcus opacus</name>
    <name type="common">Nocardia opaca</name>
    <dbReference type="NCBI Taxonomy" id="37919"/>
    <lineage>
        <taxon>Bacteria</taxon>
        <taxon>Bacillati</taxon>
        <taxon>Actinomycetota</taxon>
        <taxon>Actinomycetes</taxon>
        <taxon>Mycobacteriales</taxon>
        <taxon>Nocardiaceae</taxon>
        <taxon>Rhodococcus</taxon>
    </lineage>
</organism>
<reference evidence="2 3" key="1">
    <citation type="submission" date="2014-07" db="EMBL/GenBank/DDBJ databases">
        <title>Genome Sequence of Rhodococcus opacus Strain R7, a Biodegrader of Mono- and Polycyclic Aromatic Hydrocarbons.</title>
        <authorList>
            <person name="Di Gennaro P."/>
            <person name="Zampolli J."/>
            <person name="Presti I."/>
            <person name="Cappelletti M."/>
            <person name="D'Ursi P."/>
            <person name="Orro A."/>
            <person name="Mezzelani A."/>
            <person name="Milanesi L."/>
        </authorList>
    </citation>
    <scope>NUCLEOTIDE SEQUENCE [LARGE SCALE GENOMIC DNA]</scope>
    <source>
        <strain evidence="2 3">R7</strain>
    </source>
</reference>
<evidence type="ECO:0000313" key="3">
    <source>
        <dbReference type="Proteomes" id="UP000028488"/>
    </source>
</evidence>
<dbReference type="InterPro" id="IPR008579">
    <property type="entry name" value="UGlyAH_Cupin_dom"/>
</dbReference>
<protein>
    <recommendedName>
        <fullName evidence="1">(S)-ureidoglycine aminohydrolase cupin domain-containing protein</fullName>
    </recommendedName>
</protein>
<dbReference type="RefSeq" id="WP_037230012.1">
    <property type="nucleotide sequence ID" value="NZ_CP008947.1"/>
</dbReference>
<dbReference type="SUPFAM" id="SSF51182">
    <property type="entry name" value="RmlC-like cupins"/>
    <property type="match status" value="1"/>
</dbReference>
<dbReference type="InterPro" id="IPR014710">
    <property type="entry name" value="RmlC-like_jellyroll"/>
</dbReference>
<dbReference type="eggNOG" id="COG3450">
    <property type="taxonomic scope" value="Bacteria"/>
</dbReference>
<dbReference type="Pfam" id="PF05899">
    <property type="entry name" value="Cupin_3"/>
    <property type="match status" value="1"/>
</dbReference>
<dbReference type="PANTHER" id="PTHR40943">
    <property type="entry name" value="CYTOPLASMIC PROTEIN-RELATED"/>
    <property type="match status" value="1"/>
</dbReference>
<dbReference type="Proteomes" id="UP000028488">
    <property type="component" value="Chromosome"/>
</dbReference>
<sequence length="116" mass="12675">MGEIKVVSATSAPMEKWQPEGVTVHQGDPDGHGFTLTEGDSRGAFGTGVFTCEPSQTSYELTSNEIIYVLEGSVSIALDDTEPVLIRTGDLAFLPKGHTSHWTFHSTFKEVWFLVD</sequence>
<dbReference type="Gene3D" id="2.60.120.10">
    <property type="entry name" value="Jelly Rolls"/>
    <property type="match status" value="1"/>
</dbReference>
<accession>A0A076EPN8</accession>